<keyword evidence="4 5" id="KW-0472">Membrane</keyword>
<feature type="transmembrane region" description="Helical" evidence="5">
    <location>
        <begin position="387"/>
        <end position="407"/>
    </location>
</feature>
<dbReference type="EMBL" id="CP030118">
    <property type="protein sequence ID" value="QDL09354.1"/>
    <property type="molecule type" value="Genomic_DNA"/>
</dbReference>
<comment type="subcellular location">
    <subcellularLocation>
        <location evidence="1">Membrane</location>
        <topology evidence="1">Multi-pass membrane protein</topology>
    </subcellularLocation>
</comment>
<feature type="transmembrane region" description="Helical" evidence="5">
    <location>
        <begin position="290"/>
        <end position="308"/>
    </location>
</feature>
<dbReference type="AlphaFoldDB" id="A0A856MGG7"/>
<dbReference type="Proteomes" id="UP000503129">
    <property type="component" value="Chromosome"/>
</dbReference>
<organism evidence="7 8">
    <name type="scientific">Brasilonema sennae CENA114</name>
    <dbReference type="NCBI Taxonomy" id="415709"/>
    <lineage>
        <taxon>Bacteria</taxon>
        <taxon>Bacillati</taxon>
        <taxon>Cyanobacteriota</taxon>
        <taxon>Cyanophyceae</taxon>
        <taxon>Nostocales</taxon>
        <taxon>Scytonemataceae</taxon>
        <taxon>Brasilonema</taxon>
        <taxon>Bromeliae group (in: Brasilonema)</taxon>
    </lineage>
</organism>
<sequence length="495" mass="55036">MLTKQRLGPSSRLGLLIGLAGVVVGLVTGFLIGSTKPLYLGLALGAIPFLFYFFTSFEQVVLGLLVLRTSLDPFSGQQLPAMFALGLDVLTLLYVTVMLLRRQTVQTDRFLWFFAGWVLLQGLWVVLLCLGGLGLAAGYLSDSIREWIRLFSWLMVYLLVMQLKDRIPPEKMISVLFLALVAPLVVGLMQMFIPSVLPAFLSAQNYDSDSLASEGFRIKGTIGHPNGFVTLLLLFIGLTWWKLKQSRQSFVWLLLLGLLAFFYVSTKALFGLMMIATFVVVLVAPKLSPVNLIGGVLFVALVLGLFASTEFGRERLSSLANTPLLNPNIDVSRAILLSQSDNNSFNWRISQWYTLLNAWRLHPFLGYGLGLSINVSTNRLLPHNDYVRALVEGGILGFVTFLVFIVAQGVRLIQLMRSAPPGSAQRELCSVMFAICLAIPVGMITENIWSHTTLFFYWFTLMAVAGWNWNEHPVESSTTTASRNSKFKIQNSKCL</sequence>
<evidence type="ECO:0000313" key="7">
    <source>
        <dbReference type="EMBL" id="QDL09354.1"/>
    </source>
</evidence>
<dbReference type="PANTHER" id="PTHR37422:SF23">
    <property type="entry name" value="TEICHURONIC ACID BIOSYNTHESIS PROTEIN TUAE"/>
    <property type="match status" value="1"/>
</dbReference>
<proteinExistence type="predicted"/>
<gene>
    <name evidence="7" type="ORF">DP114_16880</name>
</gene>
<feature type="transmembrane region" description="Helical" evidence="5">
    <location>
        <begin position="175"/>
        <end position="201"/>
    </location>
</feature>
<evidence type="ECO:0000256" key="4">
    <source>
        <dbReference type="ARBA" id="ARBA00023136"/>
    </source>
</evidence>
<feature type="transmembrane region" description="Helical" evidence="5">
    <location>
        <begin position="253"/>
        <end position="284"/>
    </location>
</feature>
<evidence type="ECO:0000313" key="8">
    <source>
        <dbReference type="Proteomes" id="UP000503129"/>
    </source>
</evidence>
<dbReference type="GO" id="GO:0016020">
    <property type="term" value="C:membrane"/>
    <property type="evidence" value="ECO:0007669"/>
    <property type="project" value="UniProtKB-SubCell"/>
</dbReference>
<dbReference type="KEGG" id="bsen:DP114_16880"/>
<evidence type="ECO:0000256" key="3">
    <source>
        <dbReference type="ARBA" id="ARBA00022989"/>
    </source>
</evidence>
<reference evidence="7 8" key="1">
    <citation type="submission" date="2018-06" db="EMBL/GenBank/DDBJ databases">
        <title>Comparative genomics of Brasilonema spp. strains.</title>
        <authorList>
            <person name="Alvarenga D.O."/>
            <person name="Fiore M.F."/>
            <person name="Varani A.M."/>
        </authorList>
    </citation>
    <scope>NUCLEOTIDE SEQUENCE [LARGE SCALE GENOMIC DNA]</scope>
    <source>
        <strain evidence="7 8">CENA114</strain>
    </source>
</reference>
<feature type="transmembrane region" description="Helical" evidence="5">
    <location>
        <begin position="79"/>
        <end position="100"/>
    </location>
</feature>
<protein>
    <submittedName>
        <fullName evidence="7">Polymerase</fullName>
    </submittedName>
</protein>
<dbReference type="InterPro" id="IPR007016">
    <property type="entry name" value="O-antigen_ligase-rel_domated"/>
</dbReference>
<dbReference type="InterPro" id="IPR051533">
    <property type="entry name" value="WaaL-like"/>
</dbReference>
<name>A0A856MGG7_9CYAN</name>
<evidence type="ECO:0000256" key="1">
    <source>
        <dbReference type="ARBA" id="ARBA00004141"/>
    </source>
</evidence>
<evidence type="ECO:0000256" key="2">
    <source>
        <dbReference type="ARBA" id="ARBA00022692"/>
    </source>
</evidence>
<keyword evidence="2 5" id="KW-0812">Transmembrane</keyword>
<feature type="transmembrane region" description="Helical" evidence="5">
    <location>
        <begin position="39"/>
        <end position="67"/>
    </location>
</feature>
<dbReference type="Pfam" id="PF04932">
    <property type="entry name" value="Wzy_C"/>
    <property type="match status" value="1"/>
</dbReference>
<accession>A0A856MGG7</accession>
<feature type="transmembrane region" description="Helical" evidence="5">
    <location>
        <begin position="428"/>
        <end position="445"/>
    </location>
</feature>
<feature type="transmembrane region" description="Helical" evidence="5">
    <location>
        <begin position="112"/>
        <end position="141"/>
    </location>
</feature>
<keyword evidence="3 5" id="KW-1133">Transmembrane helix</keyword>
<feature type="domain" description="O-antigen ligase-related" evidence="6">
    <location>
        <begin position="253"/>
        <end position="402"/>
    </location>
</feature>
<dbReference type="RefSeq" id="WP_171976631.1">
    <property type="nucleotide sequence ID" value="NZ_CAWOXK010000001.1"/>
</dbReference>
<dbReference type="PANTHER" id="PTHR37422">
    <property type="entry name" value="TEICHURONIC ACID BIOSYNTHESIS PROTEIN TUAE"/>
    <property type="match status" value="1"/>
</dbReference>
<keyword evidence="8" id="KW-1185">Reference proteome</keyword>
<evidence type="ECO:0000256" key="5">
    <source>
        <dbReference type="SAM" id="Phobius"/>
    </source>
</evidence>
<feature type="transmembrane region" description="Helical" evidence="5">
    <location>
        <begin position="12"/>
        <end position="32"/>
    </location>
</feature>
<feature type="transmembrane region" description="Helical" evidence="5">
    <location>
        <begin position="364"/>
        <end position="381"/>
    </location>
</feature>
<feature type="transmembrane region" description="Helical" evidence="5">
    <location>
        <begin position="221"/>
        <end position="241"/>
    </location>
</feature>
<evidence type="ECO:0000259" key="6">
    <source>
        <dbReference type="Pfam" id="PF04932"/>
    </source>
</evidence>